<sequence length="544" mass="60673">MPTSASYLRRILAASLLFACLATFPIRAEEPPKFIQKDGRYAFLVDGKPFLMLGGQIHNSSAWPSELPQVFQSMADLHANTLEAPVYWEQFEPTQGHFDFTNVDALVNGAREHHLRLIILWFGTWKNGQMHYAPEWIKTDTKRYPRMIRNDGVPTDVLSANSRNNLEADKTAFVTLMRHLKEIDSEAHTVITVQVENESGGIGTIRDYSPEANAEFAKPVPADFLAITHKQPGTASGGTWLQVFPGDADEIFQMYHQAKYINEIAAAGRAEFNIPLYANVWVDYPPAELPERRLDQPGVGYPSGGPVQKYVGYWRALAPSLDLIGPDIYSDDPGFVTDLMRIYSRPDNALWIPEIGRSDNYAKYLFLALGHGALGFSPFGVDQTGWNITGDEAPKADAANFALLGPMSREIAQWNFEGKLKTSVEEHGQAEQEIDFGPWQASINYGFPQNDGRHAPGNRDAHGTALIAQLGPDEFIVTGIDCSVSFHLPGKLAGQRMQILSAEQGYYENGTWHKLRLWNGDETDRGLQFHAKEPSVVRVHLGQF</sequence>
<dbReference type="InterPro" id="IPR040719">
    <property type="entry name" value="DUF5597"/>
</dbReference>
<proteinExistence type="inferred from homology"/>
<evidence type="ECO:0000313" key="5">
    <source>
        <dbReference type="EMBL" id="MFC5863751.1"/>
    </source>
</evidence>
<keyword evidence="6" id="KW-1185">Reference proteome</keyword>
<protein>
    <submittedName>
        <fullName evidence="5">DUF5597 domain-containing protein</fullName>
    </submittedName>
</protein>
<dbReference type="Gene3D" id="3.20.20.80">
    <property type="entry name" value="Glycosidases"/>
    <property type="match status" value="1"/>
</dbReference>
<organism evidence="5 6">
    <name type="scientific">Acidicapsa dinghuensis</name>
    <dbReference type="NCBI Taxonomy" id="2218256"/>
    <lineage>
        <taxon>Bacteria</taxon>
        <taxon>Pseudomonadati</taxon>
        <taxon>Acidobacteriota</taxon>
        <taxon>Terriglobia</taxon>
        <taxon>Terriglobales</taxon>
        <taxon>Acidobacteriaceae</taxon>
        <taxon>Acidicapsa</taxon>
    </lineage>
</organism>
<feature type="domain" description="Glycoside hydrolase 35 catalytic" evidence="3">
    <location>
        <begin position="43"/>
        <end position="232"/>
    </location>
</feature>
<evidence type="ECO:0000256" key="2">
    <source>
        <dbReference type="SAM" id="SignalP"/>
    </source>
</evidence>
<dbReference type="Proteomes" id="UP001596091">
    <property type="component" value="Unassembled WGS sequence"/>
</dbReference>
<dbReference type="InterPro" id="IPR017853">
    <property type="entry name" value="GH"/>
</dbReference>
<feature type="domain" description="DUF5597" evidence="4">
    <location>
        <begin position="399"/>
        <end position="529"/>
    </location>
</feature>
<gene>
    <name evidence="5" type="ORF">ACFPT7_15695</name>
</gene>
<dbReference type="PANTHER" id="PTHR23421">
    <property type="entry name" value="BETA-GALACTOSIDASE RELATED"/>
    <property type="match status" value="1"/>
</dbReference>
<dbReference type="SUPFAM" id="SSF51445">
    <property type="entry name" value="(Trans)glycosidases"/>
    <property type="match status" value="1"/>
</dbReference>
<evidence type="ECO:0000259" key="3">
    <source>
        <dbReference type="Pfam" id="PF01301"/>
    </source>
</evidence>
<reference evidence="6" key="1">
    <citation type="journal article" date="2019" name="Int. J. Syst. Evol. Microbiol.">
        <title>The Global Catalogue of Microorganisms (GCM) 10K type strain sequencing project: providing services to taxonomists for standard genome sequencing and annotation.</title>
        <authorList>
            <consortium name="The Broad Institute Genomics Platform"/>
            <consortium name="The Broad Institute Genome Sequencing Center for Infectious Disease"/>
            <person name="Wu L."/>
            <person name="Ma J."/>
        </authorList>
    </citation>
    <scope>NUCLEOTIDE SEQUENCE [LARGE SCALE GENOMIC DNA]</scope>
    <source>
        <strain evidence="6">JCM 4087</strain>
    </source>
</reference>
<dbReference type="InterPro" id="IPR001944">
    <property type="entry name" value="Glycoside_Hdrlase_35"/>
</dbReference>
<comment type="caution">
    <text evidence="5">The sequence shown here is derived from an EMBL/GenBank/DDBJ whole genome shotgun (WGS) entry which is preliminary data.</text>
</comment>
<dbReference type="RefSeq" id="WP_263342483.1">
    <property type="nucleotide sequence ID" value="NZ_JAGSYH010000012.1"/>
</dbReference>
<dbReference type="Gene3D" id="2.60.220.20">
    <property type="entry name" value="putative beta-Galactosidase from caulobacter crescentus"/>
    <property type="match status" value="1"/>
</dbReference>
<dbReference type="InterPro" id="IPR031330">
    <property type="entry name" value="Gly_Hdrlase_35_cat"/>
</dbReference>
<dbReference type="Pfam" id="PF18120">
    <property type="entry name" value="DUF5597"/>
    <property type="match status" value="1"/>
</dbReference>
<accession>A0ABW1EHI1</accession>
<dbReference type="EMBL" id="JBHSPH010000006">
    <property type="protein sequence ID" value="MFC5863751.1"/>
    <property type="molecule type" value="Genomic_DNA"/>
</dbReference>
<dbReference type="Pfam" id="PF01301">
    <property type="entry name" value="Glyco_hydro_35"/>
    <property type="match status" value="1"/>
</dbReference>
<comment type="similarity">
    <text evidence="1">Belongs to the glycosyl hydrolase 35 family.</text>
</comment>
<evidence type="ECO:0000256" key="1">
    <source>
        <dbReference type="ARBA" id="ARBA00009809"/>
    </source>
</evidence>
<evidence type="ECO:0000313" key="6">
    <source>
        <dbReference type="Proteomes" id="UP001596091"/>
    </source>
</evidence>
<keyword evidence="2" id="KW-0732">Signal</keyword>
<evidence type="ECO:0000259" key="4">
    <source>
        <dbReference type="Pfam" id="PF18120"/>
    </source>
</evidence>
<feature type="signal peptide" evidence="2">
    <location>
        <begin position="1"/>
        <end position="28"/>
    </location>
</feature>
<name>A0ABW1EHI1_9BACT</name>
<feature type="chain" id="PRO_5046635595" evidence="2">
    <location>
        <begin position="29"/>
        <end position="544"/>
    </location>
</feature>